<dbReference type="InterPro" id="IPR022292">
    <property type="entry name" value="CHP03843"/>
</dbReference>
<organism evidence="1 2">
    <name type="scientific">Agreia bicolorata</name>
    <dbReference type="NCBI Taxonomy" id="110935"/>
    <lineage>
        <taxon>Bacteria</taxon>
        <taxon>Bacillati</taxon>
        <taxon>Actinomycetota</taxon>
        <taxon>Actinomycetes</taxon>
        <taxon>Micrococcales</taxon>
        <taxon>Microbacteriaceae</taxon>
        <taxon>Agreia</taxon>
    </lineage>
</organism>
<name>A0A1T4XKP7_9MICO</name>
<gene>
    <name evidence="1" type="ORF">SAMN06295879_1270</name>
</gene>
<evidence type="ECO:0000313" key="1">
    <source>
        <dbReference type="EMBL" id="SKA90066.1"/>
    </source>
</evidence>
<sequence>MATEANDSVDALDAELVLTGRITTASNATFLARIGETVVVYKPVAGENPLWDFPDGTLAQREAAAYLLSEEFGWNVVPRTWLRDGPMGVGMVQLWQDIDPEQDAVNLVAADRLPATGWRRVLDGTDENDREVTLIHEDSDALRRMAIFDVIANNADRKGGHILALPDGHRHGVDHGLTFHEEHKLRTVLWGFTGDELRPDEITAVERVRTTLYAELGEALSELITPLELDALDARCERLLSRGRFPAPRGHMPAVPWPLF</sequence>
<proteinExistence type="predicted"/>
<dbReference type="RefSeq" id="WP_078713782.1">
    <property type="nucleotide sequence ID" value="NZ_FUYG01000003.1"/>
</dbReference>
<accession>A0A1T4XKP7</accession>
<dbReference type="EMBL" id="FUYG01000003">
    <property type="protein sequence ID" value="SKA90066.1"/>
    <property type="molecule type" value="Genomic_DNA"/>
</dbReference>
<dbReference type="NCBIfam" id="TIGR03843">
    <property type="entry name" value="SCO1664 family protein"/>
    <property type="match status" value="1"/>
</dbReference>
<evidence type="ECO:0000313" key="2">
    <source>
        <dbReference type="Proteomes" id="UP000189735"/>
    </source>
</evidence>
<reference evidence="2" key="1">
    <citation type="submission" date="2017-02" db="EMBL/GenBank/DDBJ databases">
        <authorList>
            <person name="Varghese N."/>
            <person name="Submissions S."/>
        </authorList>
    </citation>
    <scope>NUCLEOTIDE SEQUENCE [LARGE SCALE GENOMIC DNA]</scope>
    <source>
        <strain evidence="2">VKM Ac-2052</strain>
    </source>
</reference>
<dbReference type="Proteomes" id="UP000189735">
    <property type="component" value="Unassembled WGS sequence"/>
</dbReference>
<dbReference type="AlphaFoldDB" id="A0A1T4XKP7"/>
<protein>
    <submittedName>
        <fullName evidence="1">Uncharacterized protein</fullName>
    </submittedName>
</protein>